<accession>A0ABW5P8R5</accession>
<dbReference type="RefSeq" id="WP_377600490.1">
    <property type="nucleotide sequence ID" value="NZ_JBHUME010000005.1"/>
</dbReference>
<dbReference type="InterPro" id="IPR013328">
    <property type="entry name" value="6PGD_dom2"/>
</dbReference>
<reference evidence="4" key="1">
    <citation type="journal article" date="2019" name="Int. J. Syst. Evol. Microbiol.">
        <title>The Global Catalogue of Microorganisms (GCM) 10K type strain sequencing project: providing services to taxonomists for standard genome sequencing and annotation.</title>
        <authorList>
            <consortium name="The Broad Institute Genomics Platform"/>
            <consortium name="The Broad Institute Genome Sequencing Center for Infectious Disease"/>
            <person name="Wu L."/>
            <person name="Ma J."/>
        </authorList>
    </citation>
    <scope>NUCLEOTIDE SEQUENCE [LARGE SCALE GENOMIC DNA]</scope>
    <source>
        <strain evidence="4">KCTC 3950</strain>
    </source>
</reference>
<dbReference type="SUPFAM" id="SSF48179">
    <property type="entry name" value="6-phosphogluconate dehydrogenase C-terminal domain-like"/>
    <property type="match status" value="1"/>
</dbReference>
<dbReference type="Pfam" id="PF08546">
    <property type="entry name" value="ApbA_C"/>
    <property type="match status" value="1"/>
</dbReference>
<keyword evidence="4" id="KW-1185">Reference proteome</keyword>
<dbReference type="EMBL" id="JBHUME010000005">
    <property type="protein sequence ID" value="MFD2611640.1"/>
    <property type="molecule type" value="Genomic_DNA"/>
</dbReference>
<feature type="compositionally biased region" description="Basic and acidic residues" evidence="1">
    <location>
        <begin position="149"/>
        <end position="160"/>
    </location>
</feature>
<name>A0ABW5P8R5_9BACL</name>
<proteinExistence type="predicted"/>
<dbReference type="InterPro" id="IPR008927">
    <property type="entry name" value="6-PGluconate_DH-like_C_sf"/>
</dbReference>
<evidence type="ECO:0000256" key="1">
    <source>
        <dbReference type="SAM" id="MobiDB-lite"/>
    </source>
</evidence>
<feature type="region of interest" description="Disordered" evidence="1">
    <location>
        <begin position="141"/>
        <end position="160"/>
    </location>
</feature>
<protein>
    <submittedName>
        <fullName evidence="3">Ketopantoate reductase family protein</fullName>
    </submittedName>
</protein>
<dbReference type="InterPro" id="IPR013752">
    <property type="entry name" value="KPA_reductase"/>
</dbReference>
<evidence type="ECO:0000313" key="4">
    <source>
        <dbReference type="Proteomes" id="UP001597541"/>
    </source>
</evidence>
<feature type="domain" description="Ketopantoate reductase C-terminal" evidence="2">
    <location>
        <begin position="38"/>
        <end position="136"/>
    </location>
</feature>
<comment type="caution">
    <text evidence="3">The sequence shown here is derived from an EMBL/GenBank/DDBJ whole genome shotgun (WGS) entry which is preliminary data.</text>
</comment>
<gene>
    <name evidence="3" type="ORF">ACFSUF_04305</name>
</gene>
<sequence>MIAIHQFTYGKFRNFTEQHYEAIRTALSVVPLFVEKSDIERDLWQKYALINVLSGLTSLFQASVGDIRDSSQGMDTFKQAFQETSEVIRLAGGKLNEGFIEKQLLMIEKWPREATSSTFRDLSLGLPTEFEHIQGYGGASASVRMQRSPSRDHPREVGDL</sequence>
<dbReference type="Gene3D" id="1.10.1040.10">
    <property type="entry name" value="N-(1-d-carboxylethyl)-l-norvaline Dehydrogenase, domain 2"/>
    <property type="match status" value="1"/>
</dbReference>
<dbReference type="Proteomes" id="UP001597541">
    <property type="component" value="Unassembled WGS sequence"/>
</dbReference>
<organism evidence="3 4">
    <name type="scientific">Paenibacillus gansuensis</name>
    <dbReference type="NCBI Taxonomy" id="306542"/>
    <lineage>
        <taxon>Bacteria</taxon>
        <taxon>Bacillati</taxon>
        <taxon>Bacillota</taxon>
        <taxon>Bacilli</taxon>
        <taxon>Bacillales</taxon>
        <taxon>Paenibacillaceae</taxon>
        <taxon>Paenibacillus</taxon>
    </lineage>
</organism>
<evidence type="ECO:0000313" key="3">
    <source>
        <dbReference type="EMBL" id="MFD2611640.1"/>
    </source>
</evidence>
<evidence type="ECO:0000259" key="2">
    <source>
        <dbReference type="Pfam" id="PF08546"/>
    </source>
</evidence>